<dbReference type="Gene3D" id="3.20.20.70">
    <property type="entry name" value="Aldolase class I"/>
    <property type="match status" value="1"/>
</dbReference>
<accession>A0A8J3PXA7</accession>
<dbReference type="GO" id="GO:0016614">
    <property type="term" value="F:oxidoreductase activity, acting on CH-OH group of donors"/>
    <property type="evidence" value="ECO:0007669"/>
    <property type="project" value="UniProtKB-ARBA"/>
</dbReference>
<gene>
    <name evidence="9" type="ORF">Pka01_58270</name>
</gene>
<dbReference type="PANTHER" id="PTHR10578:SF143">
    <property type="entry name" value="FMN-DEPENDENT ALPHA-HYDROXY ACID DEHYDROGENASE PB1A11.03"/>
    <property type="match status" value="1"/>
</dbReference>
<evidence type="ECO:0000256" key="7">
    <source>
        <dbReference type="PIRSR" id="PIRSR000138-2"/>
    </source>
</evidence>
<dbReference type="RefSeq" id="WP_203886030.1">
    <property type="nucleotide sequence ID" value="NZ_BAABHH010000023.1"/>
</dbReference>
<dbReference type="PROSITE" id="PS51349">
    <property type="entry name" value="FMN_HYDROXY_ACID_DH_2"/>
    <property type="match status" value="1"/>
</dbReference>
<dbReference type="FunFam" id="3.20.20.70:FF:000029">
    <property type="entry name" value="L-lactate dehydrogenase"/>
    <property type="match status" value="1"/>
</dbReference>
<keyword evidence="10" id="KW-1185">Reference proteome</keyword>
<dbReference type="SUPFAM" id="SSF51395">
    <property type="entry name" value="FMN-linked oxidoreductases"/>
    <property type="match status" value="1"/>
</dbReference>
<feature type="binding site" evidence="7">
    <location>
        <position position="260"/>
    </location>
    <ligand>
        <name>glyoxylate</name>
        <dbReference type="ChEBI" id="CHEBI:36655"/>
    </ligand>
</feature>
<sequence length="386" mass="41247">MAVLADYQREIYFRGLDGVLPDLPTDLDALERTAERRLEPRAFAYVAGAAGTESTARANRAAFERRRIVPRMLSGVADPDTSLELFGEWMAAPVLLDPVGVLTIMHPEGELAVARAAAALGTTMVLSTAAGHTMEQVAEASAGGSRWYQLYWPKDRDLAESFLERARSAGYRALVVTLDNHTLAWRPRDLDQAYLPFLRGVGIANYVTDPVFQKAVGSPIGEHNLREAVLAWTATFGDASLSWKDVPFLREHWDGPIILKGILHADDARHAADAGMDGVVVSNHGGRQVDGAIAALDALPAVAAAVGDRVDVLFDSGIRTGSDVIKALALGARAVLIGRPYVYGLGLAGEAGVRHVIRSLLADLDITMTVCGIPAVGEITPEILAA</sequence>
<dbReference type="PROSITE" id="PS00557">
    <property type="entry name" value="FMN_HYDROXY_ACID_DH_1"/>
    <property type="match status" value="1"/>
</dbReference>
<feature type="domain" description="FMN hydroxy acid dehydrogenase" evidence="8">
    <location>
        <begin position="19"/>
        <end position="386"/>
    </location>
</feature>
<feature type="binding site" evidence="7">
    <location>
        <position position="151"/>
    </location>
    <ligand>
        <name>glyoxylate</name>
        <dbReference type="ChEBI" id="CHEBI:36655"/>
    </ligand>
</feature>
<feature type="binding site" evidence="7">
    <location>
        <position position="177"/>
    </location>
    <ligand>
        <name>FMN</name>
        <dbReference type="ChEBI" id="CHEBI:58210"/>
    </ligand>
</feature>
<dbReference type="EMBL" id="BONV01000032">
    <property type="protein sequence ID" value="GIG82700.1"/>
    <property type="molecule type" value="Genomic_DNA"/>
</dbReference>
<comment type="similarity">
    <text evidence="5">Belongs to the FMN-dependent alpha-hydroxy acid dehydrogenase family.</text>
</comment>
<evidence type="ECO:0000256" key="5">
    <source>
        <dbReference type="ARBA" id="ARBA00024042"/>
    </source>
</evidence>
<feature type="binding site" evidence="7">
    <location>
        <position position="284"/>
    </location>
    <ligand>
        <name>glyoxylate</name>
        <dbReference type="ChEBI" id="CHEBI:36655"/>
    </ligand>
</feature>
<proteinExistence type="inferred from homology"/>
<feature type="binding site" evidence="7">
    <location>
        <begin position="98"/>
        <end position="100"/>
    </location>
    <ligand>
        <name>FMN</name>
        <dbReference type="ChEBI" id="CHEBI:58210"/>
    </ligand>
</feature>
<keyword evidence="3 7" id="KW-0288">FMN</keyword>
<dbReference type="InterPro" id="IPR008259">
    <property type="entry name" value="FMN_hydac_DH_AS"/>
</dbReference>
<dbReference type="PIRSF" id="PIRSF000138">
    <property type="entry name" value="Al-hdrx_acd_dh"/>
    <property type="match status" value="1"/>
</dbReference>
<feature type="binding site" evidence="7">
    <location>
        <position position="149"/>
    </location>
    <ligand>
        <name>FMN</name>
        <dbReference type="ChEBI" id="CHEBI:58210"/>
    </ligand>
</feature>
<feature type="binding site" evidence="7">
    <location>
        <position position="287"/>
    </location>
    <ligand>
        <name>glyoxylate</name>
        <dbReference type="ChEBI" id="CHEBI:36655"/>
    </ligand>
</feature>
<dbReference type="GO" id="GO:0010181">
    <property type="term" value="F:FMN binding"/>
    <property type="evidence" value="ECO:0007669"/>
    <property type="project" value="InterPro"/>
</dbReference>
<evidence type="ECO:0000256" key="2">
    <source>
        <dbReference type="ARBA" id="ARBA00022630"/>
    </source>
</evidence>
<keyword evidence="4" id="KW-0560">Oxidoreductase</keyword>
<feature type="binding site" evidence="7">
    <location>
        <position position="282"/>
    </location>
    <ligand>
        <name>FMN</name>
        <dbReference type="ChEBI" id="CHEBI:58210"/>
    </ligand>
</feature>
<protein>
    <submittedName>
        <fullName evidence="9">Oxidoreductase</fullName>
    </submittedName>
</protein>
<evidence type="ECO:0000313" key="10">
    <source>
        <dbReference type="Proteomes" id="UP000630097"/>
    </source>
</evidence>
<organism evidence="9 10">
    <name type="scientific">Planotetraspora kaengkrachanensis</name>
    <dbReference type="NCBI Taxonomy" id="575193"/>
    <lineage>
        <taxon>Bacteria</taxon>
        <taxon>Bacillati</taxon>
        <taxon>Actinomycetota</taxon>
        <taxon>Actinomycetes</taxon>
        <taxon>Streptosporangiales</taxon>
        <taxon>Streptosporangiaceae</taxon>
        <taxon>Planotetraspora</taxon>
    </lineage>
</organism>
<evidence type="ECO:0000256" key="4">
    <source>
        <dbReference type="ARBA" id="ARBA00023002"/>
    </source>
</evidence>
<evidence type="ECO:0000256" key="1">
    <source>
        <dbReference type="ARBA" id="ARBA00001917"/>
    </source>
</evidence>
<feature type="active site" description="Proton acceptor" evidence="6">
    <location>
        <position position="284"/>
    </location>
</feature>
<dbReference type="Pfam" id="PF01070">
    <property type="entry name" value="FMN_dh"/>
    <property type="match status" value="1"/>
</dbReference>
<feature type="binding site" evidence="7">
    <location>
        <begin position="315"/>
        <end position="319"/>
    </location>
    <ligand>
        <name>FMN</name>
        <dbReference type="ChEBI" id="CHEBI:58210"/>
    </ligand>
</feature>
<evidence type="ECO:0000259" key="8">
    <source>
        <dbReference type="PROSITE" id="PS51349"/>
    </source>
</evidence>
<dbReference type="InterPro" id="IPR013785">
    <property type="entry name" value="Aldolase_TIM"/>
</dbReference>
<feature type="binding site" evidence="7">
    <location>
        <position position="45"/>
    </location>
    <ligand>
        <name>glyoxylate</name>
        <dbReference type="ChEBI" id="CHEBI:36655"/>
    </ligand>
</feature>
<evidence type="ECO:0000256" key="3">
    <source>
        <dbReference type="ARBA" id="ARBA00022643"/>
    </source>
</evidence>
<evidence type="ECO:0000256" key="6">
    <source>
        <dbReference type="PIRSR" id="PIRSR000138-1"/>
    </source>
</evidence>
<comment type="cofactor">
    <cofactor evidence="1">
        <name>FMN</name>
        <dbReference type="ChEBI" id="CHEBI:58210"/>
    </cofactor>
</comment>
<feature type="binding site" evidence="7">
    <location>
        <begin position="338"/>
        <end position="339"/>
    </location>
    <ligand>
        <name>FMN</name>
        <dbReference type="ChEBI" id="CHEBI:58210"/>
    </ligand>
</feature>
<evidence type="ECO:0000313" key="9">
    <source>
        <dbReference type="EMBL" id="GIG82700.1"/>
    </source>
</evidence>
<dbReference type="Proteomes" id="UP000630097">
    <property type="component" value="Unassembled WGS sequence"/>
</dbReference>
<dbReference type="InterPro" id="IPR000262">
    <property type="entry name" value="FMN-dep_DH"/>
</dbReference>
<dbReference type="InterPro" id="IPR037396">
    <property type="entry name" value="FMN_HAD"/>
</dbReference>
<dbReference type="PANTHER" id="PTHR10578">
    <property type="entry name" value="S -2-HYDROXY-ACID OXIDASE-RELATED"/>
    <property type="match status" value="1"/>
</dbReference>
<comment type="caution">
    <text evidence="9">The sequence shown here is derived from an EMBL/GenBank/DDBJ whole genome shotgun (WGS) entry which is preliminary data.</text>
</comment>
<feature type="binding site" evidence="7">
    <location>
        <position position="127"/>
    </location>
    <ligand>
        <name>FMN</name>
        <dbReference type="ChEBI" id="CHEBI:58210"/>
    </ligand>
</feature>
<dbReference type="InterPro" id="IPR012133">
    <property type="entry name" value="Alpha-hydoxy_acid_DH_FMN"/>
</dbReference>
<keyword evidence="2 7" id="KW-0285">Flavoprotein</keyword>
<reference evidence="9 10" key="1">
    <citation type="submission" date="2021-01" db="EMBL/GenBank/DDBJ databases">
        <title>Whole genome shotgun sequence of Planotetraspora kaengkrachanensis NBRC 104272.</title>
        <authorList>
            <person name="Komaki H."/>
            <person name="Tamura T."/>
        </authorList>
    </citation>
    <scope>NUCLEOTIDE SEQUENCE [LARGE SCALE GENOMIC DNA]</scope>
    <source>
        <strain evidence="9 10">NBRC 104272</strain>
    </source>
</reference>
<name>A0A8J3PXA7_9ACTN</name>
<dbReference type="AlphaFoldDB" id="A0A8J3PXA7"/>
<feature type="binding site" evidence="7">
    <location>
        <position position="186"/>
    </location>
    <ligand>
        <name>glyoxylate</name>
        <dbReference type="ChEBI" id="CHEBI:36655"/>
    </ligand>
</feature>